<dbReference type="PANTHER" id="PTHR30572">
    <property type="entry name" value="MEMBRANE COMPONENT OF TRANSPORTER-RELATED"/>
    <property type="match status" value="1"/>
</dbReference>
<dbReference type="InterPro" id="IPR003838">
    <property type="entry name" value="ABC3_permease_C"/>
</dbReference>
<evidence type="ECO:0000256" key="5">
    <source>
        <dbReference type="ARBA" id="ARBA00023136"/>
    </source>
</evidence>
<dbReference type="InterPro" id="IPR050250">
    <property type="entry name" value="Macrolide_Exporter_MacB"/>
</dbReference>
<feature type="transmembrane region" description="Helical" evidence="6">
    <location>
        <begin position="766"/>
        <end position="786"/>
    </location>
</feature>
<feature type="transmembrane region" description="Helical" evidence="6">
    <location>
        <begin position="732"/>
        <end position="751"/>
    </location>
</feature>
<feature type="transmembrane region" description="Helical" evidence="6">
    <location>
        <begin position="426"/>
        <end position="446"/>
    </location>
</feature>
<evidence type="ECO:0000256" key="1">
    <source>
        <dbReference type="ARBA" id="ARBA00004651"/>
    </source>
</evidence>
<keyword evidence="5 6" id="KW-0472">Membrane</keyword>
<reference evidence="9 10" key="1">
    <citation type="submission" date="2019-05" db="EMBL/GenBank/DDBJ databases">
        <title>Dyadobacter AR-3-8 sp. nov., isolated from arctic soil.</title>
        <authorList>
            <person name="Chaudhary D.K."/>
        </authorList>
    </citation>
    <scope>NUCLEOTIDE SEQUENCE [LARGE SCALE GENOMIC DNA]</scope>
    <source>
        <strain evidence="9 10">AR-3-8</strain>
    </source>
</reference>
<dbReference type="PROSITE" id="PS51257">
    <property type="entry name" value="PROKAR_LIPOPROTEIN"/>
    <property type="match status" value="1"/>
</dbReference>
<evidence type="ECO:0000259" key="8">
    <source>
        <dbReference type="Pfam" id="PF12704"/>
    </source>
</evidence>
<feature type="transmembrane region" description="Helical" evidence="6">
    <location>
        <begin position="378"/>
        <end position="405"/>
    </location>
</feature>
<comment type="caution">
    <text evidence="9">The sequence shown here is derived from an EMBL/GenBank/DDBJ whole genome shotgun (WGS) entry which is preliminary data.</text>
</comment>
<feature type="transmembrane region" description="Helical" evidence="6">
    <location>
        <begin position="335"/>
        <end position="358"/>
    </location>
</feature>
<feature type="transmembrane region" description="Helical" evidence="6">
    <location>
        <begin position="284"/>
        <end position="307"/>
    </location>
</feature>
<proteinExistence type="predicted"/>
<feature type="domain" description="ABC3 transporter permease C-terminal" evidence="7">
    <location>
        <begin position="291"/>
        <end position="406"/>
    </location>
</feature>
<dbReference type="EMBL" id="SZVO01000004">
    <property type="protein sequence ID" value="TKT92351.1"/>
    <property type="molecule type" value="Genomic_DNA"/>
</dbReference>
<evidence type="ECO:0000256" key="3">
    <source>
        <dbReference type="ARBA" id="ARBA00022692"/>
    </source>
</evidence>
<keyword evidence="2" id="KW-1003">Cell membrane</keyword>
<evidence type="ECO:0000259" key="7">
    <source>
        <dbReference type="Pfam" id="PF02687"/>
    </source>
</evidence>
<evidence type="ECO:0000313" key="9">
    <source>
        <dbReference type="EMBL" id="TKT92351.1"/>
    </source>
</evidence>
<dbReference type="GO" id="GO:0005886">
    <property type="term" value="C:plasma membrane"/>
    <property type="evidence" value="ECO:0007669"/>
    <property type="project" value="UniProtKB-SubCell"/>
</dbReference>
<dbReference type="Proteomes" id="UP000304900">
    <property type="component" value="Unassembled WGS sequence"/>
</dbReference>
<feature type="domain" description="MacB-like periplasmic core" evidence="8">
    <location>
        <begin position="20"/>
        <end position="239"/>
    </location>
</feature>
<dbReference type="Pfam" id="PF02687">
    <property type="entry name" value="FtsX"/>
    <property type="match status" value="2"/>
</dbReference>
<protein>
    <submittedName>
        <fullName evidence="9">FtsX-like permease family protein</fullName>
    </submittedName>
</protein>
<gene>
    <name evidence="9" type="ORF">FDK13_10270</name>
</gene>
<comment type="subcellular location">
    <subcellularLocation>
        <location evidence="1">Cell membrane</location>
        <topology evidence="1">Multi-pass membrane protein</topology>
    </subcellularLocation>
</comment>
<dbReference type="GO" id="GO:0022857">
    <property type="term" value="F:transmembrane transporter activity"/>
    <property type="evidence" value="ECO:0007669"/>
    <property type="project" value="TreeGrafter"/>
</dbReference>
<organism evidence="9 10">
    <name type="scientific">Dyadobacter frigoris</name>
    <dbReference type="NCBI Taxonomy" id="2576211"/>
    <lineage>
        <taxon>Bacteria</taxon>
        <taxon>Pseudomonadati</taxon>
        <taxon>Bacteroidota</taxon>
        <taxon>Cytophagia</taxon>
        <taxon>Cytophagales</taxon>
        <taxon>Spirosomataceae</taxon>
        <taxon>Dyadobacter</taxon>
    </lineage>
</organism>
<feature type="domain" description="ABC3 transporter permease C-terminal" evidence="7">
    <location>
        <begin position="683"/>
        <end position="796"/>
    </location>
</feature>
<evidence type="ECO:0000256" key="2">
    <source>
        <dbReference type="ARBA" id="ARBA00022475"/>
    </source>
</evidence>
<feature type="transmembrane region" description="Helical" evidence="6">
    <location>
        <begin position="21"/>
        <end position="42"/>
    </location>
</feature>
<evidence type="ECO:0000256" key="6">
    <source>
        <dbReference type="SAM" id="Phobius"/>
    </source>
</evidence>
<accession>A0A4U6D7S6</accession>
<evidence type="ECO:0000313" key="10">
    <source>
        <dbReference type="Proteomes" id="UP000304900"/>
    </source>
</evidence>
<keyword evidence="4 6" id="KW-1133">Transmembrane helix</keyword>
<name>A0A4U6D7S6_9BACT</name>
<keyword evidence="3 6" id="KW-0812">Transmembrane</keyword>
<dbReference type="AlphaFoldDB" id="A0A4U6D7S6"/>
<evidence type="ECO:0000256" key="4">
    <source>
        <dbReference type="ARBA" id="ARBA00022989"/>
    </source>
</evidence>
<dbReference type="PANTHER" id="PTHR30572:SF18">
    <property type="entry name" value="ABC-TYPE MACROLIDE FAMILY EXPORT SYSTEM PERMEASE COMPONENT 2"/>
    <property type="match status" value="1"/>
</dbReference>
<keyword evidence="10" id="KW-1185">Reference proteome</keyword>
<feature type="transmembrane region" description="Helical" evidence="6">
    <location>
        <begin position="679"/>
        <end position="704"/>
    </location>
</feature>
<dbReference type="InterPro" id="IPR025857">
    <property type="entry name" value="MacB_PCD"/>
</dbReference>
<dbReference type="OrthoDB" id="5933722at2"/>
<dbReference type="Pfam" id="PF12704">
    <property type="entry name" value="MacB_PCD"/>
    <property type="match status" value="1"/>
</dbReference>
<dbReference type="RefSeq" id="WP_137339896.1">
    <property type="nucleotide sequence ID" value="NZ_SZVO01000004.1"/>
</dbReference>
<sequence>MLKNYLKITFRSLWKYKTNSIISITGLAIGIGCFLLLATYILHELQYDRFQTNGKDIVRVNLFYQSGDSEPVYVAITPTGVAPVFSREFAEVKDAVRLYPISGSGAVAVQYQDKLFNEKKVVFADSSFFRIFPQTFIEGDIKTALSQPNSVVIDKTTAKKYFGSESAIGKSVKIAETYSMQVTGVVTDLPSYSHIKFNWLASYSTLPRSKTEVFESANDYTYLLLKPNTDIKTLQSKVDGFVNKNLNNPQDPSTKVRLELEEFNRIHLYSKASGSMEVSGNYKYIYILSGVAILILVIACINFINLVTARSAVRAREVGVRKVMGAARFQLFRQYLFECGIITISSIFVGIVISLLGFPSLSNLTGSILNFSVWPTYSVGLVLLLLAILVTLLSGVYPAAVLSGFEPIKVLQGKVLSKANGSGLRSFLVVSQFTVSLLFIIGTIIANQQLSYIQNKNLGINPSQIIVLDLSTGISSGKLASIKNELLNNSSVESVTASYDSPVNVGGGYMITAKDKPPGFNMNITAIPVEKDFVPTLGMKLVAGENFNETDILQATKDSAELRKFAFILNESAVKALGWTAANAIGKSVNMNGRQGEVKAVAKDFHFRSLHEKIGPIAIIPEYNYFGKMMVKISGDKMQDALKLLQETWKTNFPLRPFEYHFLNQEFDEMYKAESRVSAILGLFSTITILISCLGLFALVAFISQQRTKEIGIRKVLGATASSIVILLSRDFIKLMLIALVIASPVAWYFMDQWLQDFAYRIEINYWVFVLAGVIAVGIALLTVSFQSIKAALMNPVKSLKSE</sequence>